<reference evidence="2" key="1">
    <citation type="journal article" date="2013" name="Environ. Microbiol.">
        <title>Microbiota from the distal guts of lean and obese adolescents exhibit partial functional redundancy besides clear differences in community structure.</title>
        <authorList>
            <person name="Ferrer M."/>
            <person name="Ruiz A."/>
            <person name="Lanza F."/>
            <person name="Haange S.B."/>
            <person name="Oberbach A."/>
            <person name="Till H."/>
            <person name="Bargiela R."/>
            <person name="Campoy C."/>
            <person name="Segura M.T."/>
            <person name="Richter M."/>
            <person name="von Bergen M."/>
            <person name="Seifert J."/>
            <person name="Suarez A."/>
        </authorList>
    </citation>
    <scope>NUCLEOTIDE SEQUENCE</scope>
</reference>
<accession>K1RWF5</accession>
<dbReference type="AlphaFoldDB" id="K1RWF5"/>
<feature type="compositionally biased region" description="Acidic residues" evidence="1">
    <location>
        <begin position="128"/>
        <end position="145"/>
    </location>
</feature>
<comment type="caution">
    <text evidence="2">The sequence shown here is derived from an EMBL/GenBank/DDBJ whole genome shotgun (WGS) entry which is preliminary data.</text>
</comment>
<organism evidence="2">
    <name type="scientific">human gut metagenome</name>
    <dbReference type="NCBI Taxonomy" id="408170"/>
    <lineage>
        <taxon>unclassified sequences</taxon>
        <taxon>metagenomes</taxon>
        <taxon>organismal metagenomes</taxon>
    </lineage>
</organism>
<feature type="compositionally biased region" description="Basic and acidic residues" evidence="1">
    <location>
        <begin position="85"/>
        <end position="99"/>
    </location>
</feature>
<dbReference type="EMBL" id="AJWY01013255">
    <property type="protein sequence ID" value="EKC47629.1"/>
    <property type="molecule type" value="Genomic_DNA"/>
</dbReference>
<evidence type="ECO:0008006" key="3">
    <source>
        <dbReference type="Google" id="ProtNLM"/>
    </source>
</evidence>
<feature type="region of interest" description="Disordered" evidence="1">
    <location>
        <begin position="230"/>
        <end position="250"/>
    </location>
</feature>
<sequence>MKAAILVVLILLVLCYGFWAVLYWRRITSAVEESRVEDSPPLSRRSIVGKSLYVLPSRRQPTPTTATRSETEKWEEKADIFAPEKQTEHPRQIPPEKLDAVFGTPPADESNEPDPEGVPFGESAASDYEADMDQEMDREEDEENESQPPAGRLLAKGVQFEQIGEAYRTVAHEATPGEKKKQRVGRTLVELEQTDMFEAIVSASPEGADKVYDLMNFYLKAYYRRIAERAAESPPPQVSAPEDFDVQNYV</sequence>
<evidence type="ECO:0000313" key="2">
    <source>
        <dbReference type="EMBL" id="EKC47629.1"/>
    </source>
</evidence>
<proteinExistence type="predicted"/>
<evidence type="ECO:0000256" key="1">
    <source>
        <dbReference type="SAM" id="MobiDB-lite"/>
    </source>
</evidence>
<gene>
    <name evidence="2" type="ORF">LEA_19282</name>
</gene>
<feature type="compositionally biased region" description="Polar residues" evidence="1">
    <location>
        <begin position="59"/>
        <end position="68"/>
    </location>
</feature>
<feature type="compositionally biased region" description="Basic and acidic residues" evidence="1">
    <location>
        <begin position="69"/>
        <end position="79"/>
    </location>
</feature>
<name>K1RWF5_9ZZZZ</name>
<feature type="region of interest" description="Disordered" evidence="1">
    <location>
        <begin position="54"/>
        <end position="158"/>
    </location>
</feature>
<protein>
    <recommendedName>
        <fullName evidence="3">Conjugative transposon protein TraD</fullName>
    </recommendedName>
</protein>